<proteinExistence type="predicted"/>
<keyword evidence="1" id="KW-0472">Membrane</keyword>
<keyword evidence="1" id="KW-1133">Transmembrane helix</keyword>
<feature type="transmembrane region" description="Helical" evidence="1">
    <location>
        <begin position="55"/>
        <end position="73"/>
    </location>
</feature>
<dbReference type="RefSeq" id="WP_378310000.1">
    <property type="nucleotide sequence ID" value="NZ_JBHUKS010000026.1"/>
</dbReference>
<reference evidence="3" key="1">
    <citation type="journal article" date="2019" name="Int. J. Syst. Evol. Microbiol.">
        <title>The Global Catalogue of Microorganisms (GCM) 10K type strain sequencing project: providing services to taxonomists for standard genome sequencing and annotation.</title>
        <authorList>
            <consortium name="The Broad Institute Genomics Platform"/>
            <consortium name="The Broad Institute Genome Sequencing Center for Infectious Disease"/>
            <person name="Wu L."/>
            <person name="Ma J."/>
        </authorList>
    </citation>
    <scope>NUCLEOTIDE SEQUENCE [LARGE SCALE GENOMIC DNA]</scope>
    <source>
        <strain evidence="3">CGMCC 4.7641</strain>
    </source>
</reference>
<feature type="transmembrane region" description="Helical" evidence="1">
    <location>
        <begin position="107"/>
        <end position="136"/>
    </location>
</feature>
<evidence type="ECO:0000313" key="3">
    <source>
        <dbReference type="Proteomes" id="UP001597483"/>
    </source>
</evidence>
<gene>
    <name evidence="2" type="ORF">ACFSVL_33600</name>
</gene>
<evidence type="ECO:0000256" key="1">
    <source>
        <dbReference type="SAM" id="Phobius"/>
    </source>
</evidence>
<feature type="transmembrane region" description="Helical" evidence="1">
    <location>
        <begin position="27"/>
        <end position="43"/>
    </location>
</feature>
<dbReference type="InterPro" id="IPR009476">
    <property type="entry name" value="DUF1097"/>
</dbReference>
<evidence type="ECO:0000313" key="2">
    <source>
        <dbReference type="EMBL" id="MFD2472372.1"/>
    </source>
</evidence>
<dbReference type="Pfam" id="PF06496">
    <property type="entry name" value="DUF1097"/>
    <property type="match status" value="1"/>
</dbReference>
<dbReference type="EMBL" id="JBHUKS010000026">
    <property type="protein sequence ID" value="MFD2472372.1"/>
    <property type="molecule type" value="Genomic_DNA"/>
</dbReference>
<feature type="transmembrane region" description="Helical" evidence="1">
    <location>
        <begin position="5"/>
        <end position="21"/>
    </location>
</feature>
<sequence length="155" mass="15344">MRSTIAVGITVGVLAGLWIWASQRFGLPAWGAVVSWAAFFAAGGKSAGLAKTLPAALSGVLWGWLAALAAGALTGWSGALAVAVGVAAFAMCAQALWRALSFIPGAFLGAATLFGTGVDVPATVAVLVIGVVLGLVSEWSADALVRATGTETATS</sequence>
<keyword evidence="1" id="KW-0812">Transmembrane</keyword>
<comment type="caution">
    <text evidence="2">The sequence shown here is derived from an EMBL/GenBank/DDBJ whole genome shotgun (WGS) entry which is preliminary data.</text>
</comment>
<protein>
    <submittedName>
        <fullName evidence="2">DUF1097 domain-containing protein</fullName>
    </submittedName>
</protein>
<organism evidence="2 3">
    <name type="scientific">Amycolatopsis silviterrae</name>
    <dbReference type="NCBI Taxonomy" id="1656914"/>
    <lineage>
        <taxon>Bacteria</taxon>
        <taxon>Bacillati</taxon>
        <taxon>Actinomycetota</taxon>
        <taxon>Actinomycetes</taxon>
        <taxon>Pseudonocardiales</taxon>
        <taxon>Pseudonocardiaceae</taxon>
        <taxon>Amycolatopsis</taxon>
    </lineage>
</organism>
<keyword evidence="3" id="KW-1185">Reference proteome</keyword>
<dbReference type="Proteomes" id="UP001597483">
    <property type="component" value="Unassembled WGS sequence"/>
</dbReference>
<name>A0ABW5HGY9_9PSEU</name>
<accession>A0ABW5HGY9</accession>